<sequence length="186" mass="21177">MNQQMKSKPQIETHLHNEYRTCPLSMNKVIRSDLFLTLKNIIDQKLRETTIKTSDYVANINEVVYVMTITFKSHCFAIENKEIVFGQTECFKIAEILPKDFTDDNVDVLTLTPALPLNLMNPPFADELANHFEEGHLSLTHSYFFGALGSKQASLNKHPIQNLVFKSLRPFGVVRRAYEASGLSSI</sequence>
<accession>A0A1X0R648</accession>
<evidence type="ECO:0000313" key="1">
    <source>
        <dbReference type="EMBL" id="ORE07474.1"/>
    </source>
</evidence>
<organism evidence="1">
    <name type="scientific">Rhizopus microsporus var. microsporus</name>
    <dbReference type="NCBI Taxonomy" id="86635"/>
    <lineage>
        <taxon>Eukaryota</taxon>
        <taxon>Fungi</taxon>
        <taxon>Fungi incertae sedis</taxon>
        <taxon>Mucoromycota</taxon>
        <taxon>Mucoromycotina</taxon>
        <taxon>Mucoromycetes</taxon>
        <taxon>Mucorales</taxon>
        <taxon>Mucorineae</taxon>
        <taxon>Rhizopodaceae</taxon>
        <taxon>Rhizopus</taxon>
    </lineage>
</organism>
<dbReference type="Proteomes" id="UP000242414">
    <property type="component" value="Unassembled WGS sequence"/>
</dbReference>
<dbReference type="VEuPathDB" id="FungiDB:BCV72DRAFT_241205"/>
<proteinExistence type="predicted"/>
<reference evidence="1" key="1">
    <citation type="journal article" date="2016" name="Proc. Natl. Acad. Sci. U.S.A.">
        <title>Lipid metabolic changes in an early divergent fungus govern the establishment of a mutualistic symbiosis with endobacteria.</title>
        <authorList>
            <person name="Lastovetsky O.A."/>
            <person name="Gaspar M.L."/>
            <person name="Mondo S.J."/>
            <person name="LaButti K.M."/>
            <person name="Sandor L."/>
            <person name="Grigoriev I.V."/>
            <person name="Henry S.A."/>
            <person name="Pawlowska T.E."/>
        </authorList>
    </citation>
    <scope>NUCLEOTIDE SEQUENCE [LARGE SCALE GENOMIC DNA]</scope>
    <source>
        <strain evidence="1">ATCC 52814</strain>
    </source>
</reference>
<dbReference type="AlphaFoldDB" id="A0A1X0R648"/>
<gene>
    <name evidence="1" type="ORF">BCV72DRAFT_241205</name>
</gene>
<name>A0A1X0R648_RHIZD</name>
<protein>
    <submittedName>
        <fullName evidence="1">Uncharacterized protein</fullName>
    </submittedName>
</protein>
<dbReference type="EMBL" id="KV921903">
    <property type="protein sequence ID" value="ORE07474.1"/>
    <property type="molecule type" value="Genomic_DNA"/>
</dbReference>
<dbReference type="OrthoDB" id="10618621at2759"/>